<feature type="non-terminal residue" evidence="5">
    <location>
        <position position="434"/>
    </location>
</feature>
<evidence type="ECO:0000256" key="4">
    <source>
        <dbReference type="SAM" id="MobiDB-lite"/>
    </source>
</evidence>
<evidence type="ECO:0000256" key="1">
    <source>
        <dbReference type="ARBA" id="ARBA00005850"/>
    </source>
</evidence>
<proteinExistence type="inferred from homology"/>
<evidence type="ECO:0008006" key="6">
    <source>
        <dbReference type="Google" id="ProtNLM"/>
    </source>
</evidence>
<name>U3LNC7_9TRYP</name>
<feature type="region of interest" description="Disordered" evidence="4">
    <location>
        <begin position="1"/>
        <end position="44"/>
    </location>
</feature>
<sequence length="434" mass="47210">MCRQKDGCISRARGPRAGKRRGAVSTWKDSGSGRERTREQEKVREHGGVWHARWSISAHYREPLSGKSPNTALVLAAKSLFLCGPPKLPFACFPRVPSAVAPDPASPTVLFPCVLSSLAGGGIIRGSSRPPSCSAHICVQLSQPVRCLSPIPHAAVMSTNRYPALPSRMSLIAFKGRLKGAQKGHSLLKKKADALAMRYRVVMGELRTAKLAMIEQMKESHFTVTQAQFIAGDISLAVQESLKIPTYKSTLRIENVAGVQIPSFRSEGSGGVGAEGGENTSQVVAGLGKGGEQIKAAHHSFRDTLAILVKIASLQASWVTLDIAQKVTNRRVNALEKVVIPRVENTLNYISSELDEQEREEFFRLKMVQKKKKVMLANQLKQRRAEEEAQARAALASSSSDTLAAKRAARQRETAAIVDLLKPETEHSEADLVV</sequence>
<dbReference type="Gene3D" id="1.10.287.3240">
    <property type="match status" value="1"/>
</dbReference>
<dbReference type="PANTHER" id="PTHR11671">
    <property type="entry name" value="V-TYPE ATP SYNTHASE SUBUNIT D"/>
    <property type="match status" value="1"/>
</dbReference>
<protein>
    <recommendedName>
        <fullName evidence="6">V-type proton ATPase subunit D</fullName>
    </recommendedName>
</protein>
<dbReference type="EMBL" id="KC534766">
    <property type="protein sequence ID" value="AGG11535.1"/>
    <property type="molecule type" value="Genomic_DNA"/>
</dbReference>
<keyword evidence="3" id="KW-0406">Ion transport</keyword>
<dbReference type="NCBIfam" id="TIGR00309">
    <property type="entry name" value="V_ATPase_subD"/>
    <property type="match status" value="1"/>
</dbReference>
<dbReference type="InterPro" id="IPR002699">
    <property type="entry name" value="V_ATPase_D"/>
</dbReference>
<evidence type="ECO:0000313" key="5">
    <source>
        <dbReference type="EMBL" id="AGG11535.1"/>
    </source>
</evidence>
<evidence type="ECO:0000256" key="2">
    <source>
        <dbReference type="ARBA" id="ARBA00022448"/>
    </source>
</evidence>
<feature type="compositionally biased region" description="Basic and acidic residues" evidence="4">
    <location>
        <begin position="31"/>
        <end position="44"/>
    </location>
</feature>
<accession>U3LNC7</accession>
<dbReference type="Pfam" id="PF01813">
    <property type="entry name" value="ATP-synt_D"/>
    <property type="match status" value="1"/>
</dbReference>
<evidence type="ECO:0000256" key="3">
    <source>
        <dbReference type="ARBA" id="ARBA00023065"/>
    </source>
</evidence>
<reference evidence="5" key="1">
    <citation type="journal article" date="2013" name="Curr. Biol.">
        <title>Paratrypanosoma is a novel early-branching trypanosomatid.</title>
        <authorList>
            <person name="Flegontov P."/>
            <person name="Votypka J."/>
            <person name="Skalicky T."/>
            <person name="Logacheva M.D."/>
            <person name="Penin A.A."/>
            <person name="Tanifuji G."/>
            <person name="Onodera N.T."/>
            <person name="Kondrashov A.S."/>
            <person name="Volf P."/>
            <person name="Archibald J.M."/>
            <person name="Lukes J."/>
        </authorList>
    </citation>
    <scope>NUCLEOTIDE SEQUENCE</scope>
    <source>
        <strain evidence="5">CUL13</strain>
    </source>
</reference>
<keyword evidence="2" id="KW-0813">Transport</keyword>
<organism evidence="5">
    <name type="scientific">Paratrypanosoma confusum</name>
    <dbReference type="NCBI Taxonomy" id="1470209"/>
    <lineage>
        <taxon>Eukaryota</taxon>
        <taxon>Discoba</taxon>
        <taxon>Euglenozoa</taxon>
        <taxon>Kinetoplastea</taxon>
        <taxon>Metakinetoplastina</taxon>
        <taxon>Trypanosomatida</taxon>
        <taxon>Trypanosomatidae</taxon>
        <taxon>Paratrypanosoma</taxon>
    </lineage>
</organism>
<feature type="compositionally biased region" description="Basic residues" evidence="4">
    <location>
        <begin position="13"/>
        <end position="22"/>
    </location>
</feature>
<dbReference type="VEuPathDB" id="TriTrypDB:PCON_0019360"/>
<dbReference type="AlphaFoldDB" id="U3LNC7"/>
<comment type="similarity">
    <text evidence="1">Belongs to the V-ATPase D subunit family.</text>
</comment>
<dbReference type="GO" id="GO:0046961">
    <property type="term" value="F:proton-transporting ATPase activity, rotational mechanism"/>
    <property type="evidence" value="ECO:0007669"/>
    <property type="project" value="InterPro"/>
</dbReference>